<keyword evidence="5 9" id="KW-0812">Transmembrane</keyword>
<dbReference type="PANTHER" id="PTHR30588:SF0">
    <property type="entry name" value="BRANCHED-CHAIN AMINO ACID PERMEASE BRNQ"/>
    <property type="match status" value="1"/>
</dbReference>
<evidence type="ECO:0000313" key="11">
    <source>
        <dbReference type="Proteomes" id="UP000239706"/>
    </source>
</evidence>
<organism evidence="10 11">
    <name type="scientific">Clostridium liquoris</name>
    <dbReference type="NCBI Taxonomy" id="1289519"/>
    <lineage>
        <taxon>Bacteria</taxon>
        <taxon>Bacillati</taxon>
        <taxon>Bacillota</taxon>
        <taxon>Clostridia</taxon>
        <taxon>Eubacteriales</taxon>
        <taxon>Clostridiaceae</taxon>
        <taxon>Clostridium</taxon>
    </lineage>
</organism>
<comment type="caution">
    <text evidence="10">The sequence shown here is derived from an EMBL/GenBank/DDBJ whole genome shotgun (WGS) entry which is preliminary data.</text>
</comment>
<evidence type="ECO:0000256" key="8">
    <source>
        <dbReference type="ARBA" id="ARBA00023136"/>
    </source>
</evidence>
<keyword evidence="6 9" id="KW-0029">Amino-acid transport</keyword>
<dbReference type="InterPro" id="IPR004685">
    <property type="entry name" value="Brnchd-chn_aa_trnsp_Livcs"/>
</dbReference>
<feature type="transmembrane region" description="Helical" evidence="9">
    <location>
        <begin position="80"/>
        <end position="99"/>
    </location>
</feature>
<evidence type="ECO:0000256" key="5">
    <source>
        <dbReference type="ARBA" id="ARBA00022692"/>
    </source>
</evidence>
<protein>
    <recommendedName>
        <fullName evidence="9">Branched-chain amino acid transport system carrier protein</fullName>
    </recommendedName>
</protein>
<feature type="transmembrane region" description="Helical" evidence="9">
    <location>
        <begin position="186"/>
        <end position="205"/>
    </location>
</feature>
<dbReference type="EMBL" id="PVXO01000072">
    <property type="protein sequence ID" value="PRR76910.1"/>
    <property type="molecule type" value="Genomic_DNA"/>
</dbReference>
<name>A0A2T0B061_9CLOT</name>
<evidence type="ECO:0000256" key="1">
    <source>
        <dbReference type="ARBA" id="ARBA00004651"/>
    </source>
</evidence>
<feature type="transmembrane region" description="Helical" evidence="9">
    <location>
        <begin position="119"/>
        <end position="136"/>
    </location>
</feature>
<proteinExistence type="inferred from homology"/>
<feature type="transmembrane region" description="Helical" evidence="9">
    <location>
        <begin position="148"/>
        <end position="166"/>
    </location>
</feature>
<feature type="transmembrane region" description="Helical" evidence="9">
    <location>
        <begin position="12"/>
        <end position="33"/>
    </location>
</feature>
<dbReference type="Pfam" id="PF05525">
    <property type="entry name" value="Branch_AA_trans"/>
    <property type="match status" value="1"/>
</dbReference>
<evidence type="ECO:0000256" key="6">
    <source>
        <dbReference type="ARBA" id="ARBA00022970"/>
    </source>
</evidence>
<gene>
    <name evidence="10" type="primary">brnQ_4</name>
    <name evidence="10" type="ORF">CLLI_27020</name>
</gene>
<feature type="transmembrane region" description="Helical" evidence="9">
    <location>
        <begin position="45"/>
        <end position="68"/>
    </location>
</feature>
<feature type="transmembrane region" description="Helical" evidence="9">
    <location>
        <begin position="402"/>
        <end position="424"/>
    </location>
</feature>
<evidence type="ECO:0000256" key="7">
    <source>
        <dbReference type="ARBA" id="ARBA00022989"/>
    </source>
</evidence>
<dbReference type="GO" id="GO:0015820">
    <property type="term" value="P:L-leucine transport"/>
    <property type="evidence" value="ECO:0007669"/>
    <property type="project" value="TreeGrafter"/>
</dbReference>
<dbReference type="PANTHER" id="PTHR30588">
    <property type="entry name" value="BRANCHED-CHAIN AMINO ACID TRANSPORT SYSTEM 2 CARRIER PROTEIN"/>
    <property type="match status" value="1"/>
</dbReference>
<reference evidence="10 11" key="1">
    <citation type="submission" date="2018-03" db="EMBL/GenBank/DDBJ databases">
        <title>Genome sequence of Clostridium liquoris DSM 100320.</title>
        <authorList>
            <person name="Poehlein A."/>
            <person name="Daniel R."/>
        </authorList>
    </citation>
    <scope>NUCLEOTIDE SEQUENCE [LARGE SCALE GENOMIC DNA]</scope>
    <source>
        <strain evidence="10 11">DSM 100320</strain>
    </source>
</reference>
<dbReference type="AlphaFoldDB" id="A0A2T0B061"/>
<evidence type="ECO:0000313" key="10">
    <source>
        <dbReference type="EMBL" id="PRR76910.1"/>
    </source>
</evidence>
<comment type="function">
    <text evidence="9">Component of the transport system for branched-chain amino acids.</text>
</comment>
<feature type="transmembrane region" description="Helical" evidence="9">
    <location>
        <begin position="336"/>
        <end position="357"/>
    </location>
</feature>
<dbReference type="GO" id="GO:0005886">
    <property type="term" value="C:plasma membrane"/>
    <property type="evidence" value="ECO:0007669"/>
    <property type="project" value="UniProtKB-SubCell"/>
</dbReference>
<feature type="transmembrane region" description="Helical" evidence="9">
    <location>
        <begin position="226"/>
        <end position="252"/>
    </location>
</feature>
<evidence type="ECO:0000256" key="2">
    <source>
        <dbReference type="ARBA" id="ARBA00008540"/>
    </source>
</evidence>
<accession>A0A2T0B061</accession>
<comment type="subcellular location">
    <subcellularLocation>
        <location evidence="1 9">Cell membrane</location>
        <topology evidence="1 9">Multi-pass membrane protein</topology>
    </subcellularLocation>
</comment>
<dbReference type="GO" id="GO:0015190">
    <property type="term" value="F:L-leucine transmembrane transporter activity"/>
    <property type="evidence" value="ECO:0007669"/>
    <property type="project" value="TreeGrafter"/>
</dbReference>
<keyword evidence="11" id="KW-1185">Reference proteome</keyword>
<keyword evidence="4" id="KW-1003">Cell membrane</keyword>
<keyword evidence="3 9" id="KW-0813">Transport</keyword>
<dbReference type="Proteomes" id="UP000239706">
    <property type="component" value="Unassembled WGS sequence"/>
</dbReference>
<comment type="similarity">
    <text evidence="2 9">Belongs to the branched chain amino acid transporter family.</text>
</comment>
<dbReference type="RefSeq" id="WP_106064723.1">
    <property type="nucleotide sequence ID" value="NZ_PVXO01000072.1"/>
</dbReference>
<dbReference type="GO" id="GO:0015188">
    <property type="term" value="F:L-isoleucine transmembrane transporter activity"/>
    <property type="evidence" value="ECO:0007669"/>
    <property type="project" value="TreeGrafter"/>
</dbReference>
<dbReference type="GO" id="GO:0015818">
    <property type="term" value="P:isoleucine transport"/>
    <property type="evidence" value="ECO:0007669"/>
    <property type="project" value="TreeGrafter"/>
</dbReference>
<feature type="transmembrane region" description="Helical" evidence="9">
    <location>
        <begin position="272"/>
        <end position="297"/>
    </location>
</feature>
<dbReference type="GO" id="GO:0005304">
    <property type="term" value="F:L-valine transmembrane transporter activity"/>
    <property type="evidence" value="ECO:0007669"/>
    <property type="project" value="TreeGrafter"/>
</dbReference>
<dbReference type="NCBIfam" id="TIGR00796">
    <property type="entry name" value="livcs"/>
    <property type="match status" value="1"/>
</dbReference>
<sequence>MNSKNDFKDILIVGFALFAVFFGAGNIIFPPSIGLVSGENWGPALIGLTLTGVLLPVLGIIAVSKAGGSFAELSKPVSPWFYIVFNLAVMLLVGVFANIPRTSAVAYELGVKPLFPNIPSFPVIFLYFLAAYYFTIDKSSVIDKVGKFLTPVMLIVLLLIVVKGIISPLGTPVDTGIKNAFSNAFISAYQTGDVLTGLLCGGIFIESVIAKGYKKKEETNRIIRGASIIAFIGLFIVYGGLLFIGAGASGVLPQTMDKSVLLSTVVKKLLGNFGTVMLSVSVILATLTTCVGLTTSFADFMSELTNGKISYKACVTMTYIIGIIIGSFGVEKIIGFAAPIFIAIYPVAIVLVFFGLFNKYVPNKGSYKGAVIFTLFISMADALKMCGLNMPGLNAMIAKLPLASQGFAWIVPALVGFVIGTIIYGSSNKEKSETAA</sequence>
<evidence type="ECO:0000256" key="4">
    <source>
        <dbReference type="ARBA" id="ARBA00022475"/>
    </source>
</evidence>
<keyword evidence="7 9" id="KW-1133">Transmembrane helix</keyword>
<keyword evidence="8 9" id="KW-0472">Membrane</keyword>
<feature type="transmembrane region" description="Helical" evidence="9">
    <location>
        <begin position="369"/>
        <end position="390"/>
    </location>
</feature>
<feature type="transmembrane region" description="Helical" evidence="9">
    <location>
        <begin position="309"/>
        <end position="330"/>
    </location>
</feature>
<evidence type="ECO:0000256" key="3">
    <source>
        <dbReference type="ARBA" id="ARBA00022448"/>
    </source>
</evidence>
<dbReference type="OrthoDB" id="9783920at2"/>
<evidence type="ECO:0000256" key="9">
    <source>
        <dbReference type="RuleBase" id="RU362122"/>
    </source>
</evidence>